<accession>A0AAV1CBY9</accession>
<name>A0AAV1CBY9_OLDCO</name>
<dbReference type="InterPro" id="IPR006780">
    <property type="entry name" value="YABBY"/>
</dbReference>
<dbReference type="GO" id="GO:0008270">
    <property type="term" value="F:zinc ion binding"/>
    <property type="evidence" value="ECO:0007669"/>
    <property type="project" value="UniProtKB-KW"/>
</dbReference>
<evidence type="ECO:0000256" key="3">
    <source>
        <dbReference type="ARBA" id="ARBA00022723"/>
    </source>
</evidence>
<evidence type="ECO:0000256" key="2">
    <source>
        <dbReference type="ARBA" id="ARBA00010325"/>
    </source>
</evidence>
<evidence type="ECO:0000256" key="1">
    <source>
        <dbReference type="ARBA" id="ARBA00004123"/>
    </source>
</evidence>
<proteinExistence type="inferred from homology"/>
<keyword evidence="3" id="KW-0479">Metal-binding</keyword>
<sequence length="197" mass="22092">MSSSLSNMFDDLQEQIYYVHCGYCDTILLVSVPCSCLTEVVKVSCGHCTSLLSVNMRSSFLPLHLFSPFQPVSLEPTTEVCFHQKNKLALDDHHAVEKGSENRNPPARVLASFSSSSDDDEEEEEGQELAEVINKPPRKKQRPPSAYNLFIGEEIQRLKAIYPTITHKQAFSMAAKNWAHVPLDEGEGNQKDATFIF</sequence>
<dbReference type="Gene3D" id="1.10.30.10">
    <property type="entry name" value="High mobility group box domain"/>
    <property type="match status" value="1"/>
</dbReference>
<feature type="domain" description="YABBY N-terminal" evidence="9">
    <location>
        <begin position="12"/>
        <end position="62"/>
    </location>
</feature>
<comment type="similarity">
    <text evidence="2">Belongs to the YABBY family.</text>
</comment>
<keyword evidence="5" id="KW-0862">Zinc</keyword>
<dbReference type="EMBL" id="OX459119">
    <property type="protein sequence ID" value="CAI9092945.1"/>
    <property type="molecule type" value="Genomic_DNA"/>
</dbReference>
<keyword evidence="11" id="KW-1185">Reference proteome</keyword>
<dbReference type="InterPro" id="IPR036910">
    <property type="entry name" value="HMG_box_dom_sf"/>
</dbReference>
<dbReference type="InterPro" id="IPR056776">
    <property type="entry name" value="YABBY_N"/>
</dbReference>
<keyword evidence="6" id="KW-0539">Nucleus</keyword>
<dbReference type="Pfam" id="PF04690">
    <property type="entry name" value="YABBY"/>
    <property type="match status" value="1"/>
</dbReference>
<dbReference type="GO" id="GO:0048481">
    <property type="term" value="P:plant ovule development"/>
    <property type="evidence" value="ECO:0007669"/>
    <property type="project" value="TreeGrafter"/>
</dbReference>
<feature type="compositionally biased region" description="Acidic residues" evidence="7">
    <location>
        <begin position="117"/>
        <end position="128"/>
    </location>
</feature>
<dbReference type="PANTHER" id="PTHR31675">
    <property type="entry name" value="PROTEIN YABBY 6-RELATED"/>
    <property type="match status" value="1"/>
</dbReference>
<dbReference type="GO" id="GO:0045165">
    <property type="term" value="P:cell fate commitment"/>
    <property type="evidence" value="ECO:0007669"/>
    <property type="project" value="TreeGrafter"/>
</dbReference>
<keyword evidence="4" id="KW-0863">Zinc-finger</keyword>
<dbReference type="Proteomes" id="UP001161247">
    <property type="component" value="Chromosome 2"/>
</dbReference>
<gene>
    <name evidence="10" type="ORF">OLC1_LOCUS4488</name>
</gene>
<dbReference type="InterPro" id="IPR056775">
    <property type="entry name" value="YABBY_C"/>
</dbReference>
<evidence type="ECO:0000259" key="9">
    <source>
        <dbReference type="Pfam" id="PF24868"/>
    </source>
</evidence>
<evidence type="ECO:0000256" key="4">
    <source>
        <dbReference type="ARBA" id="ARBA00022771"/>
    </source>
</evidence>
<protein>
    <submittedName>
        <fullName evidence="10">OLC1v1028323C2</fullName>
    </submittedName>
</protein>
<reference evidence="10" key="1">
    <citation type="submission" date="2023-03" db="EMBL/GenBank/DDBJ databases">
        <authorList>
            <person name="Julca I."/>
        </authorList>
    </citation>
    <scope>NUCLEOTIDE SEQUENCE</scope>
</reference>
<evidence type="ECO:0000259" key="8">
    <source>
        <dbReference type="Pfam" id="PF04690"/>
    </source>
</evidence>
<evidence type="ECO:0000313" key="11">
    <source>
        <dbReference type="Proteomes" id="UP001161247"/>
    </source>
</evidence>
<feature type="region of interest" description="Disordered" evidence="7">
    <location>
        <begin position="96"/>
        <end position="144"/>
    </location>
</feature>
<dbReference type="AlphaFoldDB" id="A0AAV1CBY9"/>
<organism evidence="10 11">
    <name type="scientific">Oldenlandia corymbosa var. corymbosa</name>
    <dbReference type="NCBI Taxonomy" id="529605"/>
    <lineage>
        <taxon>Eukaryota</taxon>
        <taxon>Viridiplantae</taxon>
        <taxon>Streptophyta</taxon>
        <taxon>Embryophyta</taxon>
        <taxon>Tracheophyta</taxon>
        <taxon>Spermatophyta</taxon>
        <taxon>Magnoliopsida</taxon>
        <taxon>eudicotyledons</taxon>
        <taxon>Gunneridae</taxon>
        <taxon>Pentapetalae</taxon>
        <taxon>asterids</taxon>
        <taxon>lamiids</taxon>
        <taxon>Gentianales</taxon>
        <taxon>Rubiaceae</taxon>
        <taxon>Rubioideae</taxon>
        <taxon>Spermacoceae</taxon>
        <taxon>Hedyotis-Oldenlandia complex</taxon>
        <taxon>Oldenlandia</taxon>
    </lineage>
</organism>
<evidence type="ECO:0000256" key="6">
    <source>
        <dbReference type="ARBA" id="ARBA00023242"/>
    </source>
</evidence>
<evidence type="ECO:0000313" key="10">
    <source>
        <dbReference type="EMBL" id="CAI9092945.1"/>
    </source>
</evidence>
<dbReference type="GO" id="GO:0005634">
    <property type="term" value="C:nucleus"/>
    <property type="evidence" value="ECO:0007669"/>
    <property type="project" value="UniProtKB-SubCell"/>
</dbReference>
<dbReference type="SUPFAM" id="SSF47095">
    <property type="entry name" value="HMG-box"/>
    <property type="match status" value="1"/>
</dbReference>
<dbReference type="PANTHER" id="PTHR31675:SF8">
    <property type="entry name" value="AXIAL REGULATOR YABBY 4"/>
    <property type="match status" value="1"/>
</dbReference>
<evidence type="ECO:0000256" key="7">
    <source>
        <dbReference type="SAM" id="MobiDB-lite"/>
    </source>
</evidence>
<feature type="domain" description="YABBY protein C-terminal" evidence="8">
    <location>
        <begin position="121"/>
        <end position="182"/>
    </location>
</feature>
<evidence type="ECO:0000256" key="5">
    <source>
        <dbReference type="ARBA" id="ARBA00022833"/>
    </source>
</evidence>
<dbReference type="CDD" id="cd00084">
    <property type="entry name" value="HMG-box_SF"/>
    <property type="match status" value="1"/>
</dbReference>
<dbReference type="Pfam" id="PF24868">
    <property type="entry name" value="YABBY_N"/>
    <property type="match status" value="1"/>
</dbReference>
<comment type="subcellular location">
    <subcellularLocation>
        <location evidence="1">Nucleus</location>
    </subcellularLocation>
</comment>
<dbReference type="GO" id="GO:0009944">
    <property type="term" value="P:polarity specification of adaxial/abaxial axis"/>
    <property type="evidence" value="ECO:0007669"/>
    <property type="project" value="TreeGrafter"/>
</dbReference>